<evidence type="ECO:0000256" key="1">
    <source>
        <dbReference type="SAM" id="MobiDB-lite"/>
    </source>
</evidence>
<keyword evidence="3" id="KW-1185">Reference proteome</keyword>
<reference evidence="2 3" key="1">
    <citation type="submission" date="2021-08" db="EMBL/GenBank/DDBJ databases">
        <title>Draft Genome Sequence of Phanerochaete sordida strain YK-624.</title>
        <authorList>
            <person name="Mori T."/>
            <person name="Dohra H."/>
            <person name="Suzuki T."/>
            <person name="Kawagishi H."/>
            <person name="Hirai H."/>
        </authorList>
    </citation>
    <scope>NUCLEOTIDE SEQUENCE [LARGE SCALE GENOMIC DNA]</scope>
    <source>
        <strain evidence="2 3">YK-624</strain>
    </source>
</reference>
<evidence type="ECO:0000313" key="2">
    <source>
        <dbReference type="EMBL" id="GJE95598.1"/>
    </source>
</evidence>
<feature type="compositionally biased region" description="Basic and acidic residues" evidence="1">
    <location>
        <begin position="25"/>
        <end position="37"/>
    </location>
</feature>
<gene>
    <name evidence="2" type="ORF">PsYK624_117840</name>
</gene>
<dbReference type="Gene3D" id="3.40.630.30">
    <property type="match status" value="1"/>
</dbReference>
<protein>
    <submittedName>
        <fullName evidence="2">Uncharacterized protein</fullName>
    </submittedName>
</protein>
<evidence type="ECO:0000313" key="3">
    <source>
        <dbReference type="Proteomes" id="UP000703269"/>
    </source>
</evidence>
<comment type="caution">
    <text evidence="2">The sequence shown here is derived from an EMBL/GenBank/DDBJ whole genome shotgun (WGS) entry which is preliminary data.</text>
</comment>
<dbReference type="AlphaFoldDB" id="A0A9P3GGJ7"/>
<dbReference type="OrthoDB" id="2744543at2759"/>
<dbReference type="Proteomes" id="UP000703269">
    <property type="component" value="Unassembled WGS sequence"/>
</dbReference>
<sequence length="258" mass="28899">MAELRRRDAPLGAHSDSQETLLTEEPPRKDSGRDRAVPRRMQYGDILTVYDTMHRANAGDPLQRFLLATPDSVGPHPIRAAARKALYYVQYATEVYARIAWVVQGGASYMRLGDPFQPKTWLTRAADRAAAAVLGWVLTKQQRARRAEFRTKLLTAVHARLGDGARRMVEVAILMTAPECQGRGLSLAPLTRSFWHCAWVGKQADAHGVASFVVSSNVANRGFYRACGFEIVETFWVGDEPTWDGERVPVDLMVRKFE</sequence>
<dbReference type="InterPro" id="IPR016181">
    <property type="entry name" value="Acyl_CoA_acyltransferase"/>
</dbReference>
<dbReference type="EMBL" id="BPQB01000050">
    <property type="protein sequence ID" value="GJE95598.1"/>
    <property type="molecule type" value="Genomic_DNA"/>
</dbReference>
<name>A0A9P3GGJ7_9APHY</name>
<proteinExistence type="predicted"/>
<accession>A0A9P3GGJ7</accession>
<organism evidence="2 3">
    <name type="scientific">Phanerochaete sordida</name>
    <dbReference type="NCBI Taxonomy" id="48140"/>
    <lineage>
        <taxon>Eukaryota</taxon>
        <taxon>Fungi</taxon>
        <taxon>Dikarya</taxon>
        <taxon>Basidiomycota</taxon>
        <taxon>Agaricomycotina</taxon>
        <taxon>Agaricomycetes</taxon>
        <taxon>Polyporales</taxon>
        <taxon>Phanerochaetaceae</taxon>
        <taxon>Phanerochaete</taxon>
    </lineage>
</organism>
<feature type="region of interest" description="Disordered" evidence="1">
    <location>
        <begin position="1"/>
        <end position="37"/>
    </location>
</feature>
<dbReference type="SUPFAM" id="SSF55729">
    <property type="entry name" value="Acyl-CoA N-acyltransferases (Nat)"/>
    <property type="match status" value="1"/>
</dbReference>